<reference evidence="3" key="2">
    <citation type="journal article" date="2021" name="PeerJ">
        <title>Extensive microbial diversity within the chicken gut microbiome revealed by metagenomics and culture.</title>
        <authorList>
            <person name="Gilroy R."/>
            <person name="Ravi A."/>
            <person name="Getino M."/>
            <person name="Pursley I."/>
            <person name="Horton D.L."/>
            <person name="Alikhan N.F."/>
            <person name="Baker D."/>
            <person name="Gharbi K."/>
            <person name="Hall N."/>
            <person name="Watson M."/>
            <person name="Adriaenssens E.M."/>
            <person name="Foster-Nyarko E."/>
            <person name="Jarju S."/>
            <person name="Secka A."/>
            <person name="Antonio M."/>
            <person name="Oren A."/>
            <person name="Chaudhuri R.R."/>
            <person name="La Ragione R."/>
            <person name="Hildebrand F."/>
            <person name="Pallen M.J."/>
        </authorList>
    </citation>
    <scope>NUCLEOTIDE SEQUENCE</scope>
    <source>
        <strain evidence="3">ChiSxjej2B14-8506</strain>
    </source>
</reference>
<keyword evidence="1" id="KW-0378">Hydrolase</keyword>
<feature type="region of interest" description="Disordered" evidence="2">
    <location>
        <begin position="347"/>
        <end position="373"/>
    </location>
</feature>
<accession>A0A9D1LT87</accession>
<dbReference type="Pfam" id="PF10926">
    <property type="entry name" value="DUF2800"/>
    <property type="match status" value="1"/>
</dbReference>
<evidence type="ECO:0000256" key="1">
    <source>
        <dbReference type="ARBA" id="ARBA00022801"/>
    </source>
</evidence>
<dbReference type="InterPro" id="IPR021229">
    <property type="entry name" value="DUF2800"/>
</dbReference>
<organism evidence="3 4">
    <name type="scientific">Candidatus Fimadaptatus faecigallinarum</name>
    <dbReference type="NCBI Taxonomy" id="2840814"/>
    <lineage>
        <taxon>Bacteria</taxon>
        <taxon>Bacillati</taxon>
        <taxon>Bacillota</taxon>
        <taxon>Clostridia</taxon>
        <taxon>Eubacteriales</taxon>
        <taxon>Candidatus Fimadaptatus</taxon>
    </lineage>
</organism>
<gene>
    <name evidence="3" type="ORF">IAC59_10355</name>
</gene>
<dbReference type="Proteomes" id="UP000824123">
    <property type="component" value="Unassembled WGS sequence"/>
</dbReference>
<dbReference type="EMBL" id="DVNK01000062">
    <property type="protein sequence ID" value="HIU47639.1"/>
    <property type="molecule type" value="Genomic_DNA"/>
</dbReference>
<dbReference type="AlphaFoldDB" id="A0A9D1LT87"/>
<sequence length="373" mass="41679">MAPAKHALLSASSAHRWLNCTPSARLEQEFKDRQTEAAAEGTAAHALAEYKLRRALHQQAERPVSPCDSIEMDEHTEDYAQFVQEMIAEAKRLCADPVVNIEQRLDFSDYVPDGFGTGDCVLVADRRLHIIDLKYGQGVLVEAEHNPQMMLYALGALHVYDALYDVDEVSMTIYQPRRANVSTWTISVDELKAWAENELRPRARLAYSGEGEYCPGAWCMFCRAAVKCRARAEDKLRLAQYEFAQPPVLTDGEIAGILGKLDDLVRWATDIREYALSAALSGVHFDGWKVVEGRANRRYTDEAAAAQAVIATGHDPYEHRLLGISAMEKLLGRKKFSEVLGELVERPPGKPTLVPASDKRPEMTSAKIDFDED</sequence>
<dbReference type="Gene3D" id="3.90.320.10">
    <property type="match status" value="1"/>
</dbReference>
<proteinExistence type="predicted"/>
<evidence type="ECO:0000313" key="4">
    <source>
        <dbReference type="Proteomes" id="UP000824123"/>
    </source>
</evidence>
<dbReference type="GO" id="GO:0016787">
    <property type="term" value="F:hydrolase activity"/>
    <property type="evidence" value="ECO:0007669"/>
    <property type="project" value="UniProtKB-KW"/>
</dbReference>
<protein>
    <submittedName>
        <fullName evidence="3">DUF2800 domain-containing protein</fullName>
    </submittedName>
</protein>
<evidence type="ECO:0000313" key="3">
    <source>
        <dbReference type="EMBL" id="HIU47639.1"/>
    </source>
</evidence>
<name>A0A9D1LT87_9FIRM</name>
<comment type="caution">
    <text evidence="3">The sequence shown here is derived from an EMBL/GenBank/DDBJ whole genome shotgun (WGS) entry which is preliminary data.</text>
</comment>
<reference evidence="3" key="1">
    <citation type="submission" date="2020-10" db="EMBL/GenBank/DDBJ databases">
        <authorList>
            <person name="Gilroy R."/>
        </authorList>
    </citation>
    <scope>NUCLEOTIDE SEQUENCE</scope>
    <source>
        <strain evidence="3">ChiSxjej2B14-8506</strain>
    </source>
</reference>
<evidence type="ECO:0000256" key="2">
    <source>
        <dbReference type="SAM" id="MobiDB-lite"/>
    </source>
</evidence>
<dbReference type="InterPro" id="IPR011604">
    <property type="entry name" value="PDDEXK-like_dom_sf"/>
</dbReference>